<evidence type="ECO:0000256" key="5">
    <source>
        <dbReference type="ARBA" id="ARBA00023136"/>
    </source>
</evidence>
<accession>A0A8J6JNZ2</accession>
<dbReference type="PANTHER" id="PTHR13674:SF2">
    <property type="entry name" value="PROTEIN FAM162A"/>
    <property type="match status" value="1"/>
</dbReference>
<sequence length="147" mass="16379">MLGALIRRSGVCLLAGRSAAIRGSAVPIPQSLASKRWQCSKPEVTKPKNEGSPFKVPQHKPTEFERKVLVWGGQFKKDSDIPEFVTFQALDAAKNKARIKFSMLMMLMTILGCVVMVITGKKAAKQQETLTRRNLERKAHQNAESEK</sequence>
<comment type="subcellular location">
    <subcellularLocation>
        <location evidence="1">Membrane</location>
        <topology evidence="1">Single-pass membrane protein</topology>
    </subcellularLocation>
</comment>
<evidence type="ECO:0000256" key="3">
    <source>
        <dbReference type="ARBA" id="ARBA00022692"/>
    </source>
</evidence>
<dbReference type="GO" id="GO:0016020">
    <property type="term" value="C:membrane"/>
    <property type="evidence" value="ECO:0007669"/>
    <property type="project" value="UniProtKB-SubCell"/>
</dbReference>
<gene>
    <name evidence="7" type="ORF">GDO78_015573</name>
</gene>
<reference evidence="7" key="1">
    <citation type="thesis" date="2020" institute="ProQuest LLC" country="789 East Eisenhower Parkway, Ann Arbor, MI, USA">
        <title>Comparative Genomics and Chromosome Evolution.</title>
        <authorList>
            <person name="Mudd A.B."/>
        </authorList>
    </citation>
    <scope>NUCLEOTIDE SEQUENCE</scope>
    <source>
        <strain evidence="7">HN-11 Male</strain>
        <tissue evidence="7">Kidney and liver</tissue>
    </source>
</reference>
<proteinExistence type="inferred from homology"/>
<dbReference type="OrthoDB" id="8193498at2759"/>
<protein>
    <submittedName>
        <fullName evidence="7">Uncharacterized protein</fullName>
    </submittedName>
</protein>
<dbReference type="GO" id="GO:0071456">
    <property type="term" value="P:cellular response to hypoxia"/>
    <property type="evidence" value="ECO:0007669"/>
    <property type="project" value="TreeGrafter"/>
</dbReference>
<comment type="caution">
    <text evidence="7">The sequence shown here is derived from an EMBL/GenBank/DDBJ whole genome shotgun (WGS) entry which is preliminary data.</text>
</comment>
<keyword evidence="8" id="KW-1185">Reference proteome</keyword>
<dbReference type="GO" id="GO:0090200">
    <property type="term" value="P:positive regulation of release of cytochrome c from mitochondria"/>
    <property type="evidence" value="ECO:0007669"/>
    <property type="project" value="TreeGrafter"/>
</dbReference>
<evidence type="ECO:0000256" key="6">
    <source>
        <dbReference type="SAM" id="Phobius"/>
    </source>
</evidence>
<evidence type="ECO:0000256" key="2">
    <source>
        <dbReference type="ARBA" id="ARBA00007363"/>
    </source>
</evidence>
<evidence type="ECO:0000313" key="7">
    <source>
        <dbReference type="EMBL" id="KAG9467120.1"/>
    </source>
</evidence>
<keyword evidence="3 6" id="KW-0812">Transmembrane</keyword>
<dbReference type="InterPro" id="IPR009432">
    <property type="entry name" value="DUF1075"/>
</dbReference>
<dbReference type="GO" id="GO:0005739">
    <property type="term" value="C:mitochondrion"/>
    <property type="evidence" value="ECO:0007669"/>
    <property type="project" value="TreeGrafter"/>
</dbReference>
<dbReference type="AlphaFoldDB" id="A0A8J6JNZ2"/>
<organism evidence="7 8">
    <name type="scientific">Eleutherodactylus coqui</name>
    <name type="common">Puerto Rican coqui</name>
    <dbReference type="NCBI Taxonomy" id="57060"/>
    <lineage>
        <taxon>Eukaryota</taxon>
        <taxon>Metazoa</taxon>
        <taxon>Chordata</taxon>
        <taxon>Craniata</taxon>
        <taxon>Vertebrata</taxon>
        <taxon>Euteleostomi</taxon>
        <taxon>Amphibia</taxon>
        <taxon>Batrachia</taxon>
        <taxon>Anura</taxon>
        <taxon>Neobatrachia</taxon>
        <taxon>Hyloidea</taxon>
        <taxon>Eleutherodactylidae</taxon>
        <taxon>Eleutherodactylinae</taxon>
        <taxon>Eleutherodactylus</taxon>
        <taxon>Eleutherodactylus</taxon>
    </lineage>
</organism>
<feature type="transmembrane region" description="Helical" evidence="6">
    <location>
        <begin position="101"/>
        <end position="120"/>
    </location>
</feature>
<evidence type="ECO:0000256" key="1">
    <source>
        <dbReference type="ARBA" id="ARBA00004167"/>
    </source>
</evidence>
<dbReference type="EMBL" id="WNTK01001604">
    <property type="protein sequence ID" value="KAG9467120.1"/>
    <property type="molecule type" value="Genomic_DNA"/>
</dbReference>
<evidence type="ECO:0000313" key="8">
    <source>
        <dbReference type="Proteomes" id="UP000770717"/>
    </source>
</evidence>
<keyword evidence="4 6" id="KW-1133">Transmembrane helix</keyword>
<keyword evidence="5 6" id="KW-0472">Membrane</keyword>
<evidence type="ECO:0000256" key="4">
    <source>
        <dbReference type="ARBA" id="ARBA00022989"/>
    </source>
</evidence>
<dbReference type="Pfam" id="PF06388">
    <property type="entry name" value="DUF1075"/>
    <property type="match status" value="1"/>
</dbReference>
<dbReference type="GO" id="GO:0051402">
    <property type="term" value="P:neuron apoptotic process"/>
    <property type="evidence" value="ECO:0007669"/>
    <property type="project" value="TreeGrafter"/>
</dbReference>
<name>A0A8J6JNZ2_ELECQ</name>
<dbReference type="Proteomes" id="UP000770717">
    <property type="component" value="Unassembled WGS sequence"/>
</dbReference>
<comment type="similarity">
    <text evidence="2">Belongs to the UPF0389 family.</text>
</comment>
<dbReference type="PANTHER" id="PTHR13674">
    <property type="entry name" value="GROWTH AND TRANSFORMATION-DEPENDENT PROTEIN"/>
    <property type="match status" value="1"/>
</dbReference>